<evidence type="ECO:0000313" key="6">
    <source>
        <dbReference type="Proteomes" id="UP001391051"/>
    </source>
</evidence>
<evidence type="ECO:0000256" key="3">
    <source>
        <dbReference type="ARBA" id="ARBA00022691"/>
    </source>
</evidence>
<dbReference type="PANTHER" id="PTHR43712">
    <property type="entry name" value="PUTATIVE (AFU_ORTHOLOGUE AFUA_4G14580)-RELATED"/>
    <property type="match status" value="1"/>
</dbReference>
<name>A0ABR1QMV8_9PEZI</name>
<dbReference type="InterPro" id="IPR029063">
    <property type="entry name" value="SAM-dependent_MTases_sf"/>
</dbReference>
<keyword evidence="6" id="KW-1185">Reference proteome</keyword>
<evidence type="ECO:0000256" key="2">
    <source>
        <dbReference type="ARBA" id="ARBA00022679"/>
    </source>
</evidence>
<accession>A0ABR1QMV8</accession>
<keyword evidence="1" id="KW-0489">Methyltransferase</keyword>
<dbReference type="PROSITE" id="PS51683">
    <property type="entry name" value="SAM_OMT_II"/>
    <property type="match status" value="1"/>
</dbReference>
<keyword evidence="3" id="KW-0949">S-adenosyl-L-methionine</keyword>
<dbReference type="GeneID" id="92073824"/>
<evidence type="ECO:0000313" key="5">
    <source>
        <dbReference type="EMBL" id="KAK7959686.1"/>
    </source>
</evidence>
<comment type="caution">
    <text evidence="5">The sequence shown here is derived from an EMBL/GenBank/DDBJ whole genome shotgun (WGS) entry which is preliminary data.</text>
</comment>
<dbReference type="SUPFAM" id="SSF53335">
    <property type="entry name" value="S-adenosyl-L-methionine-dependent methyltransferases"/>
    <property type="match status" value="1"/>
</dbReference>
<dbReference type="InterPro" id="IPR001077">
    <property type="entry name" value="COMT_C"/>
</dbReference>
<reference evidence="5 6" key="1">
    <citation type="submission" date="2023-01" db="EMBL/GenBank/DDBJ databases">
        <title>Analysis of 21 Apiospora genomes using comparative genomics revels a genus with tremendous synthesis potential of carbohydrate active enzymes and secondary metabolites.</title>
        <authorList>
            <person name="Sorensen T."/>
        </authorList>
    </citation>
    <scope>NUCLEOTIDE SEQUENCE [LARGE SCALE GENOMIC DNA]</scope>
    <source>
        <strain evidence="5 6">CBS 24483</strain>
    </source>
</reference>
<proteinExistence type="predicted"/>
<dbReference type="Pfam" id="PF00891">
    <property type="entry name" value="Methyltransf_2"/>
    <property type="match status" value="1"/>
</dbReference>
<dbReference type="InterPro" id="IPR016461">
    <property type="entry name" value="COMT-like"/>
</dbReference>
<dbReference type="Gene3D" id="3.40.50.150">
    <property type="entry name" value="Vaccinia Virus protein VP39"/>
    <property type="match status" value="1"/>
</dbReference>
<organism evidence="5 6">
    <name type="scientific">Apiospora aurea</name>
    <dbReference type="NCBI Taxonomy" id="335848"/>
    <lineage>
        <taxon>Eukaryota</taxon>
        <taxon>Fungi</taxon>
        <taxon>Dikarya</taxon>
        <taxon>Ascomycota</taxon>
        <taxon>Pezizomycotina</taxon>
        <taxon>Sordariomycetes</taxon>
        <taxon>Xylariomycetidae</taxon>
        <taxon>Amphisphaeriales</taxon>
        <taxon>Apiosporaceae</taxon>
        <taxon>Apiospora</taxon>
    </lineage>
</organism>
<sequence length="414" mass="46117">MGEIGYNPQVNTMTSPIGLLDSIGIDSFKTDTERYAAKEAARRLLARIETPFERIWALAFENPVLVAGLQLCQDLGVWAKWTEAASKGEDGKIQTLDSLLGFCNTTVEPNLLYRFLNHMAALDVLEEVGPNTWNPTAFSLAMGDGVSYIDQGVRCGLDHTIPCGVNLAKFLKENGYREPLDKDKFDNYRDLFGDDFFAFCQKNPGAGGSFIGLMTALRNHKMVWTDVYDTRQLLQGADLEGEGKVPLFVDIGGAHGLDTQHLLTRHPDRVPEGALFVEDLPGVVSTHAHEELDLRIKRVPYDFFTPQPILHSRAYFLHAVPHDWSDTDCLRIFANIKAAMKPGYSKLLIYEVVLPARGATSLMTTLDLQLMNCVSGLERTEGHWARLLGEAGFKIVEISRHHRAVESVIEAELL</sequence>
<feature type="domain" description="O-methyltransferase C-terminal" evidence="4">
    <location>
        <begin position="188"/>
        <end position="394"/>
    </location>
</feature>
<dbReference type="RefSeq" id="XP_066703389.1">
    <property type="nucleotide sequence ID" value="XM_066840762.1"/>
</dbReference>
<gene>
    <name evidence="5" type="ORF">PG986_004540</name>
</gene>
<keyword evidence="2" id="KW-0808">Transferase</keyword>
<evidence type="ECO:0000259" key="4">
    <source>
        <dbReference type="Pfam" id="PF00891"/>
    </source>
</evidence>
<dbReference type="EMBL" id="JAQQWE010000003">
    <property type="protein sequence ID" value="KAK7959686.1"/>
    <property type="molecule type" value="Genomic_DNA"/>
</dbReference>
<protein>
    <recommendedName>
        <fullName evidence="4">O-methyltransferase C-terminal domain-containing protein</fullName>
    </recommendedName>
</protein>
<dbReference type="Proteomes" id="UP001391051">
    <property type="component" value="Unassembled WGS sequence"/>
</dbReference>
<dbReference type="PANTHER" id="PTHR43712:SF8">
    <property type="entry name" value="O-METHYLTRANSFERASE AF390-400"/>
    <property type="match status" value="1"/>
</dbReference>
<evidence type="ECO:0000256" key="1">
    <source>
        <dbReference type="ARBA" id="ARBA00022603"/>
    </source>
</evidence>